<proteinExistence type="predicted"/>
<reference evidence="8" key="1">
    <citation type="journal article" date="2023" name="Commun. Biol.">
        <title>Genome analysis of Parmales, the sister group of diatoms, reveals the evolutionary specialization of diatoms from phago-mixotrophs to photoautotrophs.</title>
        <authorList>
            <person name="Ban H."/>
            <person name="Sato S."/>
            <person name="Yoshikawa S."/>
            <person name="Yamada K."/>
            <person name="Nakamura Y."/>
            <person name="Ichinomiya M."/>
            <person name="Sato N."/>
            <person name="Blanc-Mathieu R."/>
            <person name="Endo H."/>
            <person name="Kuwata A."/>
            <person name="Ogata H."/>
        </authorList>
    </citation>
    <scope>NUCLEOTIDE SEQUENCE [LARGE SCALE GENOMIC DNA]</scope>
</reference>
<dbReference type="PROSITE" id="PS50089">
    <property type="entry name" value="ZF_RING_2"/>
    <property type="match status" value="1"/>
</dbReference>
<comment type="caution">
    <text evidence="7">The sequence shown here is derived from an EMBL/GenBank/DDBJ whole genome shotgun (WGS) entry which is preliminary data.</text>
</comment>
<feature type="region of interest" description="Disordered" evidence="5">
    <location>
        <begin position="155"/>
        <end position="180"/>
    </location>
</feature>
<dbReference type="CDD" id="cd16448">
    <property type="entry name" value="RING-H2"/>
    <property type="match status" value="1"/>
</dbReference>
<evidence type="ECO:0000256" key="3">
    <source>
        <dbReference type="ARBA" id="ARBA00022833"/>
    </source>
</evidence>
<dbReference type="InterPro" id="IPR052788">
    <property type="entry name" value="RING-type_E3_ligase_ATL"/>
</dbReference>
<gene>
    <name evidence="7" type="ORF">TrCOL_g13675</name>
</gene>
<dbReference type="SUPFAM" id="SSF57850">
    <property type="entry name" value="RING/U-box"/>
    <property type="match status" value="1"/>
</dbReference>
<feature type="domain" description="RING-type" evidence="6">
    <location>
        <begin position="251"/>
        <end position="292"/>
    </location>
</feature>
<keyword evidence="1" id="KW-0479">Metal-binding</keyword>
<dbReference type="AlphaFoldDB" id="A0A9W7LAJ7"/>
<evidence type="ECO:0000313" key="8">
    <source>
        <dbReference type="Proteomes" id="UP001165065"/>
    </source>
</evidence>
<feature type="region of interest" description="Disordered" evidence="5">
    <location>
        <begin position="27"/>
        <end position="59"/>
    </location>
</feature>
<dbReference type="InterPro" id="IPR013083">
    <property type="entry name" value="Znf_RING/FYVE/PHD"/>
</dbReference>
<accession>A0A9W7LAJ7</accession>
<protein>
    <recommendedName>
        <fullName evidence="6">RING-type domain-containing protein</fullName>
    </recommendedName>
</protein>
<dbReference type="SMART" id="SM00184">
    <property type="entry name" value="RING"/>
    <property type="match status" value="1"/>
</dbReference>
<evidence type="ECO:0000256" key="2">
    <source>
        <dbReference type="ARBA" id="ARBA00022771"/>
    </source>
</evidence>
<keyword evidence="8" id="KW-1185">Reference proteome</keyword>
<evidence type="ECO:0000313" key="7">
    <source>
        <dbReference type="EMBL" id="GMI41905.1"/>
    </source>
</evidence>
<dbReference type="GO" id="GO:0008270">
    <property type="term" value="F:zinc ion binding"/>
    <property type="evidence" value="ECO:0007669"/>
    <property type="project" value="UniProtKB-KW"/>
</dbReference>
<dbReference type="OrthoDB" id="47803at2759"/>
<keyword evidence="3" id="KW-0862">Zinc</keyword>
<organism evidence="7 8">
    <name type="scientific">Triparma columacea</name>
    <dbReference type="NCBI Taxonomy" id="722753"/>
    <lineage>
        <taxon>Eukaryota</taxon>
        <taxon>Sar</taxon>
        <taxon>Stramenopiles</taxon>
        <taxon>Ochrophyta</taxon>
        <taxon>Bolidophyceae</taxon>
        <taxon>Parmales</taxon>
        <taxon>Triparmaceae</taxon>
        <taxon>Triparma</taxon>
    </lineage>
</organism>
<name>A0A9W7LAJ7_9STRA</name>
<dbReference type="Gene3D" id="3.30.40.10">
    <property type="entry name" value="Zinc/RING finger domain, C3HC4 (zinc finger)"/>
    <property type="match status" value="1"/>
</dbReference>
<sequence>MEGRMEEWGGSLEEVLKSARALSSEVEFVREVERSSEPRIGRRNGAGRAGGGEDWDGEGLEEVLNGGTRLGEVMERRRKEQRMEMRRLNGSFTELGDGTVVVTSSTTGARSSPVGSAVSAVRSRGEMVGEREREAERIWGRGGMEREVFVRRRPANRGREGDRRRVEREREGRGRDRNANSGILPYNPVYQGDYLPDGLMLTYEELLSLDNGVVMPHKRNFDDKKRQELIEAGTTAVVFGASGESGTSSECVICLEGFEEGGEIMQMICGHGFHDKCLRQWFKVDLRCPTCRKGLEER</sequence>
<dbReference type="Proteomes" id="UP001165065">
    <property type="component" value="Unassembled WGS sequence"/>
</dbReference>
<dbReference type="InterPro" id="IPR001841">
    <property type="entry name" value="Znf_RING"/>
</dbReference>
<feature type="region of interest" description="Disordered" evidence="5">
    <location>
        <begin position="104"/>
        <end position="125"/>
    </location>
</feature>
<evidence type="ECO:0000256" key="4">
    <source>
        <dbReference type="PROSITE-ProRule" id="PRU00175"/>
    </source>
</evidence>
<dbReference type="PANTHER" id="PTHR45798:SF97">
    <property type="entry name" value="ALCOHOL-SENSITIVE RING FINGER PROTEIN 1"/>
    <property type="match status" value="1"/>
</dbReference>
<keyword evidence="2 4" id="KW-0863">Zinc-finger</keyword>
<feature type="compositionally biased region" description="Basic and acidic residues" evidence="5">
    <location>
        <begin position="27"/>
        <end position="40"/>
    </location>
</feature>
<evidence type="ECO:0000256" key="1">
    <source>
        <dbReference type="ARBA" id="ARBA00022723"/>
    </source>
</evidence>
<evidence type="ECO:0000259" key="6">
    <source>
        <dbReference type="PROSITE" id="PS50089"/>
    </source>
</evidence>
<feature type="compositionally biased region" description="Basic and acidic residues" evidence="5">
    <location>
        <begin position="157"/>
        <end position="178"/>
    </location>
</feature>
<evidence type="ECO:0000256" key="5">
    <source>
        <dbReference type="SAM" id="MobiDB-lite"/>
    </source>
</evidence>
<dbReference type="Pfam" id="PF13639">
    <property type="entry name" value="zf-RING_2"/>
    <property type="match status" value="1"/>
</dbReference>
<dbReference type="EMBL" id="BRYA01000161">
    <property type="protein sequence ID" value="GMI41905.1"/>
    <property type="molecule type" value="Genomic_DNA"/>
</dbReference>
<dbReference type="PANTHER" id="PTHR45798">
    <property type="entry name" value="RING-H2 FINGER PROTEIN ATL61-RELATED-RELATED"/>
    <property type="match status" value="1"/>
</dbReference>